<organism evidence="5 6">
    <name type="scientific">Peribacillus muralis</name>
    <dbReference type="NCBI Taxonomy" id="264697"/>
    <lineage>
        <taxon>Bacteria</taxon>
        <taxon>Bacillati</taxon>
        <taxon>Bacillota</taxon>
        <taxon>Bacilli</taxon>
        <taxon>Bacillales</taxon>
        <taxon>Bacillaceae</taxon>
        <taxon>Peribacillus</taxon>
    </lineage>
</organism>
<dbReference type="GO" id="GO:0016747">
    <property type="term" value="F:acyltransferase activity, transferring groups other than amino-acyl groups"/>
    <property type="evidence" value="ECO:0007669"/>
    <property type="project" value="InterPro"/>
</dbReference>
<comment type="similarity">
    <text evidence="3">Belongs to the acetyltransferase family. RimJ subfamily.</text>
</comment>
<dbReference type="AlphaFoldDB" id="A0A1B3XNB5"/>
<dbReference type="RefSeq" id="WP_064466200.1">
    <property type="nucleotide sequence ID" value="NZ_CP017080.1"/>
</dbReference>
<dbReference type="KEGG" id="bmur:ABE28_010075"/>
<name>A0A1B3XNB5_9BACI</name>
<evidence type="ECO:0000259" key="4">
    <source>
        <dbReference type="PROSITE" id="PS51186"/>
    </source>
</evidence>
<evidence type="ECO:0000313" key="5">
    <source>
        <dbReference type="EMBL" id="AOH54697.1"/>
    </source>
</evidence>
<keyword evidence="2" id="KW-0012">Acyltransferase</keyword>
<dbReference type="Pfam" id="PF13302">
    <property type="entry name" value="Acetyltransf_3"/>
    <property type="match status" value="1"/>
</dbReference>
<dbReference type="Proteomes" id="UP000077926">
    <property type="component" value="Chromosome"/>
</dbReference>
<evidence type="ECO:0000313" key="6">
    <source>
        <dbReference type="Proteomes" id="UP000077926"/>
    </source>
</evidence>
<accession>A0A1B3XNB5</accession>
<evidence type="ECO:0000256" key="1">
    <source>
        <dbReference type="ARBA" id="ARBA00022679"/>
    </source>
</evidence>
<dbReference type="PANTHER" id="PTHR43792:SF8">
    <property type="entry name" value="[RIBOSOMAL PROTEIN US5]-ALANINE N-ACETYLTRANSFERASE"/>
    <property type="match status" value="1"/>
</dbReference>
<feature type="domain" description="N-acetyltransferase" evidence="4">
    <location>
        <begin position="15"/>
        <end position="182"/>
    </location>
</feature>
<evidence type="ECO:0000256" key="2">
    <source>
        <dbReference type="ARBA" id="ARBA00023315"/>
    </source>
</evidence>
<proteinExistence type="inferred from homology"/>
<keyword evidence="1 5" id="KW-0808">Transferase</keyword>
<reference evidence="5 6" key="1">
    <citation type="submission" date="2016-08" db="EMBL/GenBank/DDBJ databases">
        <title>Complete genome sequence of Bacillus muralis G25-68, a strain with toxicity to nematodes.</title>
        <authorList>
            <person name="Zheng Z."/>
        </authorList>
    </citation>
    <scope>NUCLEOTIDE SEQUENCE [LARGE SCALE GENOMIC DNA]</scope>
    <source>
        <strain evidence="5 6">G25-68</strain>
    </source>
</reference>
<dbReference type="InterPro" id="IPR000182">
    <property type="entry name" value="GNAT_dom"/>
</dbReference>
<dbReference type="InterPro" id="IPR051531">
    <property type="entry name" value="N-acetyltransferase"/>
</dbReference>
<dbReference type="PANTHER" id="PTHR43792">
    <property type="entry name" value="GNAT FAMILY, PUTATIVE (AFU_ORTHOLOGUE AFUA_3G00765)-RELATED-RELATED"/>
    <property type="match status" value="1"/>
</dbReference>
<dbReference type="OrthoDB" id="9798081at2"/>
<dbReference type="SUPFAM" id="SSF55729">
    <property type="entry name" value="Acyl-CoA N-acyltransferases (Nat)"/>
    <property type="match status" value="1"/>
</dbReference>
<dbReference type="STRING" id="264697.ABE28_010075"/>
<sequence length="182" mass="21214">MIYDSLNKTITTKRLLLRLFQTSDAMEVTNLCNNYNIYKNTLYLPYPYSMEDALSWIENHLHNFNDNSSYEFAITDKVTGKLFGAIALSYNQNFNNGEIAYWLGEEFWGKGYATEAGLAILEFAFTNKQYHKVFARHFSSNPASGRVLEKIGMRKEGVLREHIMKEKQYEDLVHYGILKHKN</sequence>
<dbReference type="Gene3D" id="3.40.630.30">
    <property type="match status" value="1"/>
</dbReference>
<protein>
    <submittedName>
        <fullName evidence="5">GNAT family N-acetyltransferase</fullName>
    </submittedName>
</protein>
<gene>
    <name evidence="5" type="ORF">ABE28_010075</name>
</gene>
<evidence type="ECO:0000256" key="3">
    <source>
        <dbReference type="ARBA" id="ARBA00038502"/>
    </source>
</evidence>
<dbReference type="InterPro" id="IPR016181">
    <property type="entry name" value="Acyl_CoA_acyltransferase"/>
</dbReference>
<dbReference type="EMBL" id="CP017080">
    <property type="protein sequence ID" value="AOH54697.1"/>
    <property type="molecule type" value="Genomic_DNA"/>
</dbReference>
<dbReference type="PROSITE" id="PS51186">
    <property type="entry name" value="GNAT"/>
    <property type="match status" value="1"/>
</dbReference>
<keyword evidence="6" id="KW-1185">Reference proteome</keyword>